<sequence>MFELDDGGEGLRMLARFMDTYRDALETIMGEEALNLDDECERLRLERCAALYMDLGLSEERWNILKRYLPTALSLVPLTHIRAAFNSVNVDLIPITVDDPLMPRIGWMVRDVRRLVEERVGWWLDTTEGYGVAAVVAAAAAGETLKLDLEFKVGGDNFSTLDFKKATRKTEQWAFYPLFPGEDFNNPHNIIPLALFDGGETDANLTAVLKHVEPQLPIGDGEDATAVWTINGVEVRFKARLMGDFACASILYNHLGTASKCNCLHCYRGYGPGLGVGNVHTVRTVNDQLPRRTREEMLLMGNIAAMFRKVGEDAEAAVTDEQVKEEIERVAAVAAAAAAAADEKAAKAAAKAVAAAAAAKAAANATEDLGDVTREDTADVASPRRENARNDGGVAVGSSGITIPGAGGAGAPAPGTGADVPRGTPAAPAATVNVLDAPPGDDDVRGEVSADAADAEKEVAKKPNEAPPGEAGARTKKKTKKVPTFDQTRDAMRRKAKRAAQHLLVGEDPVKAHPEAHELFCKQKKKKRWDKKVEFIDVMKDEAKLIMMCGSLKGPPLTAIPVADYIPDVCHAVLNVCRADYAEQDGKSLFQKHATQIQVRGRARGGASAGLNRIHLSPFFLCRPLTNLMPPSPPSPAAPVR</sequence>
<dbReference type="RefSeq" id="XP_003064905.1">
    <property type="nucleotide sequence ID" value="XM_003064859.1"/>
</dbReference>
<accession>C1NAG3</accession>
<reference evidence="2 3" key="1">
    <citation type="journal article" date="2009" name="Science">
        <title>Green evolution and dynamic adaptations revealed by genomes of the marine picoeukaryotes Micromonas.</title>
        <authorList>
            <person name="Worden A.Z."/>
            <person name="Lee J.H."/>
            <person name="Mock T."/>
            <person name="Rouze P."/>
            <person name="Simmons M.P."/>
            <person name="Aerts A.L."/>
            <person name="Allen A.E."/>
            <person name="Cuvelier M.L."/>
            <person name="Derelle E."/>
            <person name="Everett M.V."/>
            <person name="Foulon E."/>
            <person name="Grimwood J."/>
            <person name="Gundlach H."/>
            <person name="Henrissat B."/>
            <person name="Napoli C."/>
            <person name="McDonald S.M."/>
            <person name="Parker M.S."/>
            <person name="Rombauts S."/>
            <person name="Salamov A."/>
            <person name="Von Dassow P."/>
            <person name="Badger J.H."/>
            <person name="Coutinho P.M."/>
            <person name="Demir E."/>
            <person name="Dubchak I."/>
            <person name="Gentemann C."/>
            <person name="Eikrem W."/>
            <person name="Gready J.E."/>
            <person name="John U."/>
            <person name="Lanier W."/>
            <person name="Lindquist E.A."/>
            <person name="Lucas S."/>
            <person name="Mayer K.F."/>
            <person name="Moreau H."/>
            <person name="Not F."/>
            <person name="Otillar R."/>
            <person name="Panaud O."/>
            <person name="Pangilinan J."/>
            <person name="Paulsen I."/>
            <person name="Piegu B."/>
            <person name="Poliakov A."/>
            <person name="Robbens S."/>
            <person name="Schmutz J."/>
            <person name="Toulza E."/>
            <person name="Wyss T."/>
            <person name="Zelensky A."/>
            <person name="Zhou K."/>
            <person name="Armbrust E.V."/>
            <person name="Bhattacharya D."/>
            <person name="Goodenough U.W."/>
            <person name="Van de Peer Y."/>
            <person name="Grigoriev I.V."/>
        </authorList>
    </citation>
    <scope>NUCLEOTIDE SEQUENCE [LARGE SCALE GENOMIC DNA]</scope>
    <source>
        <strain evidence="2 3">CCMP1545</strain>
    </source>
</reference>
<evidence type="ECO:0000313" key="2">
    <source>
        <dbReference type="EMBL" id="EEH50885.1"/>
    </source>
</evidence>
<protein>
    <submittedName>
        <fullName evidence="2">Predicted protein</fullName>
    </submittedName>
</protein>
<evidence type="ECO:0000313" key="3">
    <source>
        <dbReference type="Proteomes" id="UP000001876"/>
    </source>
</evidence>
<dbReference type="GeneID" id="9690345"/>
<feature type="compositionally biased region" description="Basic and acidic residues" evidence="1">
    <location>
        <begin position="442"/>
        <end position="464"/>
    </location>
</feature>
<dbReference type="EMBL" id="GG663753">
    <property type="protein sequence ID" value="EEH50885.1"/>
    <property type="molecule type" value="Genomic_DNA"/>
</dbReference>
<dbReference type="KEGG" id="mpp:MICPUCDRAFT_66054"/>
<dbReference type="Proteomes" id="UP000001876">
    <property type="component" value="Unassembled WGS sequence"/>
</dbReference>
<proteinExistence type="predicted"/>
<feature type="region of interest" description="Disordered" evidence="1">
    <location>
        <begin position="364"/>
        <end position="490"/>
    </location>
</feature>
<keyword evidence="3" id="KW-1185">Reference proteome</keyword>
<organism evidence="3">
    <name type="scientific">Micromonas pusilla (strain CCMP1545)</name>
    <name type="common">Picoplanktonic green alga</name>
    <dbReference type="NCBI Taxonomy" id="564608"/>
    <lineage>
        <taxon>Eukaryota</taxon>
        <taxon>Viridiplantae</taxon>
        <taxon>Chlorophyta</taxon>
        <taxon>Mamiellophyceae</taxon>
        <taxon>Mamiellales</taxon>
        <taxon>Mamiellaceae</taxon>
        <taxon>Micromonas</taxon>
    </lineage>
</organism>
<name>C1NAG3_MICPC</name>
<feature type="compositionally biased region" description="Basic and acidic residues" evidence="1">
    <location>
        <begin position="371"/>
        <end position="389"/>
    </location>
</feature>
<dbReference type="AlphaFoldDB" id="C1NAG3"/>
<gene>
    <name evidence="2" type="ORF">MICPUCDRAFT_66054</name>
</gene>
<evidence type="ECO:0000256" key="1">
    <source>
        <dbReference type="SAM" id="MobiDB-lite"/>
    </source>
</evidence>